<evidence type="ECO:0000313" key="1">
    <source>
        <dbReference type="EMBL" id="KAJ3473675.1"/>
    </source>
</evidence>
<accession>A0ACC1QDX4</accession>
<gene>
    <name evidence="1" type="ORF">NLG97_g10187</name>
</gene>
<protein>
    <submittedName>
        <fullName evidence="1">Uncharacterized protein</fullName>
    </submittedName>
</protein>
<keyword evidence="2" id="KW-1185">Reference proteome</keyword>
<dbReference type="EMBL" id="JANAKD010002414">
    <property type="protein sequence ID" value="KAJ3473675.1"/>
    <property type="molecule type" value="Genomic_DNA"/>
</dbReference>
<name>A0ACC1QDX4_9HYPO</name>
<dbReference type="Proteomes" id="UP001148737">
    <property type="component" value="Unassembled WGS sequence"/>
</dbReference>
<evidence type="ECO:0000313" key="2">
    <source>
        <dbReference type="Proteomes" id="UP001148737"/>
    </source>
</evidence>
<reference evidence="1" key="1">
    <citation type="submission" date="2022-07" db="EMBL/GenBank/DDBJ databases">
        <title>Genome Sequence of Lecanicillium saksenae.</title>
        <authorList>
            <person name="Buettner E."/>
        </authorList>
    </citation>
    <scope>NUCLEOTIDE SEQUENCE</scope>
    <source>
        <strain evidence="1">VT-O1</strain>
    </source>
</reference>
<proteinExistence type="predicted"/>
<sequence>MVMKLRDYKATITQESNGMGSHLARSREARRRTRRNRPDCRRIYLESSNSPRPMVMRVRNKLGLVLRESKCNGCEACASDEHDAGVLSSPVAPPPARRIRIRSPPIDERAASLLNAATMTVTAACIRLQVKMYWLLIHAQSRALVAEHDVIFPTLAGSSSRIEFAPSDGNAGLNPRPGLDNVSPVSRLHAAVLAFYTVQSCLGGGEGPALPSTGCLVLAAPPAGPSSLQLERRKCSDDVTVTVDMDHEAERTGAVGQRKYASRTDDWLIWRNEAHAGSSV</sequence>
<comment type="caution">
    <text evidence="1">The sequence shown here is derived from an EMBL/GenBank/DDBJ whole genome shotgun (WGS) entry which is preliminary data.</text>
</comment>
<organism evidence="1 2">
    <name type="scientific">Lecanicillium saksenae</name>
    <dbReference type="NCBI Taxonomy" id="468837"/>
    <lineage>
        <taxon>Eukaryota</taxon>
        <taxon>Fungi</taxon>
        <taxon>Dikarya</taxon>
        <taxon>Ascomycota</taxon>
        <taxon>Pezizomycotina</taxon>
        <taxon>Sordariomycetes</taxon>
        <taxon>Hypocreomycetidae</taxon>
        <taxon>Hypocreales</taxon>
        <taxon>Cordycipitaceae</taxon>
        <taxon>Lecanicillium</taxon>
    </lineage>
</organism>